<sequence length="562" mass="62013">MNDELVQAPTSADYYPKRQDSRVEMVRPETSFLEFFKQSLLYTSAYCADSKCCSFFDDDVIVEGHAAPAQDASALTLRYPLLLFAELQDLPPRATMHNLLKICQSEVVPSLPFLSSISAVVADQEKVPFHLRICKALAGAATSRDHETRKLADRLWQPCASLVTGTVAVDNSLGRVTDWLSAATLLITVGVMQSNLAWWRQTDCINGYLQTTLCRQGYPLKSPASANVQALEREVASLRCFYFIVDTLRSIHVQTPSTVDPTWSVKIGKSAQYDLKDLCEGLILEGRSLPSDIRADEHLLVLFVILSTINTLFSSLGPLTSASWTTRQKLSSRTDIITQLDLGPSVISINPFVPLSVDREFKQLSNNLDQALDSCKVALEGGGPGHRTATQTAYGTLLPLLNFSKLLLAAGPCVFTLPSLSGYTSEPHEFPTATGPRPLAPHVVGIHFDESTVRHAIKILEAVETLQDTSSGLSAASKKLHRLSPMWYPFALFYGALVMWAQMEVDAKQNHSQRLLLSPRRLLQNFHTELTRVGEDWECARNMSEVVARLLNTTTSDSVVAV</sequence>
<dbReference type="Proteomes" id="UP001172673">
    <property type="component" value="Unassembled WGS sequence"/>
</dbReference>
<evidence type="ECO:0000313" key="1">
    <source>
        <dbReference type="EMBL" id="KAJ9603450.1"/>
    </source>
</evidence>
<gene>
    <name evidence="1" type="ORF">H2200_012228</name>
</gene>
<reference evidence="1" key="1">
    <citation type="submission" date="2022-10" db="EMBL/GenBank/DDBJ databases">
        <title>Culturing micro-colonial fungi from biological soil crusts in the Mojave desert and describing Neophaeococcomyces mojavensis, and introducing the new genera and species Taxawa tesnikishii.</title>
        <authorList>
            <person name="Kurbessoian T."/>
            <person name="Stajich J.E."/>
        </authorList>
    </citation>
    <scope>NUCLEOTIDE SEQUENCE</scope>
    <source>
        <strain evidence="1">TK_41</strain>
    </source>
</reference>
<evidence type="ECO:0000313" key="2">
    <source>
        <dbReference type="Proteomes" id="UP001172673"/>
    </source>
</evidence>
<evidence type="ECO:0008006" key="3">
    <source>
        <dbReference type="Google" id="ProtNLM"/>
    </source>
</evidence>
<proteinExistence type="predicted"/>
<organism evidence="1 2">
    <name type="scientific">Cladophialophora chaetospira</name>
    <dbReference type="NCBI Taxonomy" id="386627"/>
    <lineage>
        <taxon>Eukaryota</taxon>
        <taxon>Fungi</taxon>
        <taxon>Dikarya</taxon>
        <taxon>Ascomycota</taxon>
        <taxon>Pezizomycotina</taxon>
        <taxon>Eurotiomycetes</taxon>
        <taxon>Chaetothyriomycetidae</taxon>
        <taxon>Chaetothyriales</taxon>
        <taxon>Herpotrichiellaceae</taxon>
        <taxon>Cladophialophora</taxon>
    </lineage>
</organism>
<protein>
    <recommendedName>
        <fullName evidence="3">Transcription factor domain-containing protein</fullName>
    </recommendedName>
</protein>
<name>A0AA38WYF6_9EURO</name>
<dbReference type="EMBL" id="JAPDRK010000022">
    <property type="protein sequence ID" value="KAJ9603450.1"/>
    <property type="molecule type" value="Genomic_DNA"/>
</dbReference>
<comment type="caution">
    <text evidence="1">The sequence shown here is derived from an EMBL/GenBank/DDBJ whole genome shotgun (WGS) entry which is preliminary data.</text>
</comment>
<keyword evidence="2" id="KW-1185">Reference proteome</keyword>
<accession>A0AA38WYF6</accession>
<dbReference type="AlphaFoldDB" id="A0AA38WYF6"/>